<evidence type="ECO:0000313" key="2">
    <source>
        <dbReference type="Proteomes" id="UP001168098"/>
    </source>
</evidence>
<evidence type="ECO:0000313" key="1">
    <source>
        <dbReference type="EMBL" id="KAJ9703288.1"/>
    </source>
</evidence>
<protein>
    <submittedName>
        <fullName evidence="1">Uncharacterized protein</fullName>
    </submittedName>
</protein>
<organism evidence="1 2">
    <name type="scientific">Vitis rotundifolia</name>
    <name type="common">Muscadine grape</name>
    <dbReference type="NCBI Taxonomy" id="103349"/>
    <lineage>
        <taxon>Eukaryota</taxon>
        <taxon>Viridiplantae</taxon>
        <taxon>Streptophyta</taxon>
        <taxon>Embryophyta</taxon>
        <taxon>Tracheophyta</taxon>
        <taxon>Spermatophyta</taxon>
        <taxon>Magnoliopsida</taxon>
        <taxon>eudicotyledons</taxon>
        <taxon>Gunneridae</taxon>
        <taxon>Pentapetalae</taxon>
        <taxon>rosids</taxon>
        <taxon>Vitales</taxon>
        <taxon>Vitaceae</taxon>
        <taxon>Viteae</taxon>
        <taxon>Vitis</taxon>
    </lineage>
</organism>
<keyword evidence="2" id="KW-1185">Reference proteome</keyword>
<proteinExistence type="predicted"/>
<gene>
    <name evidence="1" type="ORF">PVL29_004901</name>
</gene>
<comment type="caution">
    <text evidence="1">The sequence shown here is derived from an EMBL/GenBank/DDBJ whole genome shotgun (WGS) entry which is preliminary data.</text>
</comment>
<name>A0AA39AB99_VITRO</name>
<accession>A0AA39AB99</accession>
<dbReference type="AlphaFoldDB" id="A0AA39AB99"/>
<dbReference type="EMBL" id="JARBHA010000004">
    <property type="protein sequence ID" value="KAJ9703288.1"/>
    <property type="molecule type" value="Genomic_DNA"/>
</dbReference>
<reference evidence="1 2" key="1">
    <citation type="journal article" date="2023" name="BMC Biotechnol.">
        <title>Vitis rotundifolia cv Carlos genome sequencing.</title>
        <authorList>
            <person name="Huff M."/>
            <person name="Hulse-Kemp A."/>
            <person name="Scheffler B."/>
            <person name="Youngblood R."/>
            <person name="Simpson S."/>
            <person name="Babiker E."/>
            <person name="Staton M."/>
        </authorList>
    </citation>
    <scope>NUCLEOTIDE SEQUENCE [LARGE SCALE GENOMIC DNA]</scope>
    <source>
        <tissue evidence="1">Leaf</tissue>
    </source>
</reference>
<sequence>MEQTKSNIKRVLQDYQKIGSGAHCEEARIEDWVQGSSSMELEHHRMQNLLDYQSTLIAKAAS</sequence>
<dbReference type="Proteomes" id="UP001168098">
    <property type="component" value="Unassembled WGS sequence"/>
</dbReference>